<organism evidence="4 5">
    <name type="scientific">Sphaerisporangium krabiense</name>
    <dbReference type="NCBI Taxonomy" id="763782"/>
    <lineage>
        <taxon>Bacteria</taxon>
        <taxon>Bacillati</taxon>
        <taxon>Actinomycetota</taxon>
        <taxon>Actinomycetes</taxon>
        <taxon>Streptosporangiales</taxon>
        <taxon>Streptosporangiaceae</taxon>
        <taxon>Sphaerisporangium</taxon>
    </lineage>
</organism>
<dbReference type="AlphaFoldDB" id="A0A7W8Z6E7"/>
<feature type="region of interest" description="Disordered" evidence="1">
    <location>
        <begin position="1"/>
        <end position="23"/>
    </location>
</feature>
<dbReference type="Proteomes" id="UP000588112">
    <property type="component" value="Unassembled WGS sequence"/>
</dbReference>
<dbReference type="SUPFAM" id="SSF53850">
    <property type="entry name" value="Periplasmic binding protein-like II"/>
    <property type="match status" value="1"/>
</dbReference>
<comment type="caution">
    <text evidence="4">The sequence shown here is derived from an EMBL/GenBank/DDBJ whole genome shotgun (WGS) entry which is preliminary data.</text>
</comment>
<reference evidence="4 5" key="1">
    <citation type="submission" date="2020-08" db="EMBL/GenBank/DDBJ databases">
        <title>Sequencing the genomes of 1000 actinobacteria strains.</title>
        <authorList>
            <person name="Klenk H.-P."/>
        </authorList>
    </citation>
    <scope>NUCLEOTIDE SEQUENCE [LARGE SCALE GENOMIC DNA]</scope>
    <source>
        <strain evidence="4 5">DSM 45790</strain>
    </source>
</reference>
<dbReference type="InterPro" id="IPR036465">
    <property type="entry name" value="vWFA_dom_sf"/>
</dbReference>
<keyword evidence="2" id="KW-1133">Transmembrane helix</keyword>
<evidence type="ECO:0000259" key="3">
    <source>
        <dbReference type="PROSITE" id="PS50234"/>
    </source>
</evidence>
<dbReference type="RefSeq" id="WP_184612804.1">
    <property type="nucleotide sequence ID" value="NZ_BOOS01000064.1"/>
</dbReference>
<feature type="region of interest" description="Disordered" evidence="1">
    <location>
        <begin position="332"/>
        <end position="361"/>
    </location>
</feature>
<feature type="domain" description="VWFA" evidence="3">
    <location>
        <begin position="386"/>
        <end position="588"/>
    </location>
</feature>
<dbReference type="Gene3D" id="3.40.50.410">
    <property type="entry name" value="von Willebrand factor, type A domain"/>
    <property type="match status" value="1"/>
</dbReference>
<evidence type="ECO:0000256" key="1">
    <source>
        <dbReference type="SAM" id="MobiDB-lite"/>
    </source>
</evidence>
<dbReference type="SUPFAM" id="SSF53300">
    <property type="entry name" value="vWA-like"/>
    <property type="match status" value="1"/>
</dbReference>
<dbReference type="SMART" id="SM00327">
    <property type="entry name" value="VWA"/>
    <property type="match status" value="1"/>
</dbReference>
<keyword evidence="2" id="KW-0812">Transmembrane</keyword>
<feature type="compositionally biased region" description="Basic and acidic residues" evidence="1">
    <location>
        <begin position="332"/>
        <end position="342"/>
    </location>
</feature>
<dbReference type="PROSITE" id="PS50234">
    <property type="entry name" value="VWFA"/>
    <property type="match status" value="1"/>
</dbReference>
<name>A0A7W8Z6E7_9ACTN</name>
<keyword evidence="5" id="KW-1185">Reference proteome</keyword>
<dbReference type="Pfam" id="PF13531">
    <property type="entry name" value="SBP_bac_11"/>
    <property type="match status" value="1"/>
</dbReference>
<accession>A0A7W8Z6E7</accession>
<evidence type="ECO:0000313" key="5">
    <source>
        <dbReference type="Proteomes" id="UP000588112"/>
    </source>
</evidence>
<evidence type="ECO:0000313" key="4">
    <source>
        <dbReference type="EMBL" id="MBB5628256.1"/>
    </source>
</evidence>
<dbReference type="InterPro" id="IPR002035">
    <property type="entry name" value="VWF_A"/>
</dbReference>
<gene>
    <name evidence="4" type="ORF">BJ981_003955</name>
</gene>
<dbReference type="Gene3D" id="3.40.190.10">
    <property type="entry name" value="Periplasmic binding protein-like II"/>
    <property type="match status" value="2"/>
</dbReference>
<feature type="transmembrane region" description="Helical" evidence="2">
    <location>
        <begin position="31"/>
        <end position="53"/>
    </location>
</feature>
<proteinExistence type="predicted"/>
<evidence type="ECO:0000256" key="2">
    <source>
        <dbReference type="SAM" id="Phobius"/>
    </source>
</evidence>
<keyword evidence="2" id="KW-0472">Membrane</keyword>
<protein>
    <submittedName>
        <fullName evidence="4">ABC-type Fe3+ transport system substrate-binding protein</fullName>
    </submittedName>
</protein>
<dbReference type="EMBL" id="JACHBR010000001">
    <property type="protein sequence ID" value="MBB5628256.1"/>
    <property type="molecule type" value="Genomic_DNA"/>
</dbReference>
<sequence length="602" mass="62468">MGGRHRTDDLDGGYNPYHEPAGRRRASRGKVLVPLAGAVALAVLLGVAAYVIVSRDRTCGQAGVAKVALNVVASPDIEPAIAKIAAAYNGAATPQGDGCVTVAVKSGDSASVTNAIAGSGATSGKFDADLWIPDSSLWVSKLRASHKGAGLPEPSGSAARSPVVLAAPKSVVEKLRGAFGEPSWSGLMSAANAATPDGIGRNIRVLPLDPTVNAAGLSAILAGASVLKGSGTGEEQLVGVLRQLSESAVSTPANMFATMTKQSSRAPIGIVSEQGVWAYNDKTKPGTIVALYPAEGTISLDYPIVVTAKEQAAREAAKKFATALTGADAGKTVRDHGFRTPDGKGGAALGRENGLDPATPRAIKMPDAAQVTRLSQAWSRLKLGGRLLALLDISGTMALPAVGAPGDRMRLIAQTAIEGLKLFPDKTEAGTWIFSTNLNGQGVDYRETVPVGPIGQKLNGVPRREVITRSLSRLRAKATGDTGLNDTLAAAYDKMKAEYEADKINTILVFTDGVGNDDPEGGITNSEILKKLRDEFDRTQPISVIIVALGADDAAGRRQMRAIAQATQGQAFFPRNALEIRKVFLEGISRRLCAPNCGGSGQ</sequence>